<dbReference type="EMBL" id="CP089984">
    <property type="protein sequence ID" value="WXB18149.1"/>
    <property type="molecule type" value="Genomic_DNA"/>
</dbReference>
<accession>A0ABZ2M6J0</accession>
<dbReference type="RefSeq" id="WP_394827791.1">
    <property type="nucleotide sequence ID" value="NZ_CP089984.1"/>
</dbReference>
<gene>
    <name evidence="2" type="ORF">LZC94_12915</name>
</gene>
<keyword evidence="1" id="KW-1133">Transmembrane helix</keyword>
<sequence>MMGRSTDWLLALAGGALLAVMIDFNSLMAKHSTPVLASWIAHGIGSVAALALVLLGSQFFRRAKDGAARTKGPPWAYLGGVPGALTVVLAAIAVNSRLALSGTLALMLVGQVLFGIVCDRFGLFGIAKRKLVLTDFYVVVSILAGSALLIFFRS</sequence>
<evidence type="ECO:0000313" key="2">
    <source>
        <dbReference type="EMBL" id="WXB18149.1"/>
    </source>
</evidence>
<feature type="transmembrane region" description="Helical" evidence="1">
    <location>
        <begin position="98"/>
        <end position="119"/>
    </location>
</feature>
<keyword evidence="3" id="KW-1185">Reference proteome</keyword>
<dbReference type="PANTHER" id="PTHR34821:SF2">
    <property type="entry name" value="INNER MEMBRANE PROTEIN YDCZ"/>
    <property type="match status" value="1"/>
</dbReference>
<keyword evidence="1" id="KW-0472">Membrane</keyword>
<keyword evidence="1" id="KW-0812">Transmembrane</keyword>
<feature type="transmembrane region" description="Helical" evidence="1">
    <location>
        <begin position="72"/>
        <end position="92"/>
    </location>
</feature>
<name>A0ABZ2M6J0_9BACT</name>
<organism evidence="2 3">
    <name type="scientific">Pendulispora albinea</name>
    <dbReference type="NCBI Taxonomy" id="2741071"/>
    <lineage>
        <taxon>Bacteria</taxon>
        <taxon>Pseudomonadati</taxon>
        <taxon>Myxococcota</taxon>
        <taxon>Myxococcia</taxon>
        <taxon>Myxococcales</taxon>
        <taxon>Sorangiineae</taxon>
        <taxon>Pendulisporaceae</taxon>
        <taxon>Pendulispora</taxon>
    </lineage>
</organism>
<dbReference type="InterPro" id="IPR006750">
    <property type="entry name" value="YdcZ"/>
</dbReference>
<dbReference type="Pfam" id="PF04657">
    <property type="entry name" value="DMT_YdcZ"/>
    <property type="match status" value="1"/>
</dbReference>
<evidence type="ECO:0000256" key="1">
    <source>
        <dbReference type="SAM" id="Phobius"/>
    </source>
</evidence>
<protein>
    <submittedName>
        <fullName evidence="2">DMT family transporter</fullName>
    </submittedName>
</protein>
<reference evidence="2 3" key="1">
    <citation type="submission" date="2021-12" db="EMBL/GenBank/DDBJ databases">
        <title>Discovery of the Pendulisporaceae a myxobacterial family with distinct sporulation behavior and unique specialized metabolism.</title>
        <authorList>
            <person name="Garcia R."/>
            <person name="Popoff A."/>
            <person name="Bader C.D."/>
            <person name="Loehr J."/>
            <person name="Walesch S."/>
            <person name="Walt C."/>
            <person name="Boldt J."/>
            <person name="Bunk B."/>
            <person name="Haeckl F.J.F.P.J."/>
            <person name="Gunesch A.P."/>
            <person name="Birkelbach J."/>
            <person name="Nuebel U."/>
            <person name="Pietschmann T."/>
            <person name="Bach T."/>
            <person name="Mueller R."/>
        </authorList>
    </citation>
    <scope>NUCLEOTIDE SEQUENCE [LARGE SCALE GENOMIC DNA]</scope>
    <source>
        <strain evidence="2 3">MSr11954</strain>
    </source>
</reference>
<dbReference type="PANTHER" id="PTHR34821">
    <property type="entry name" value="INNER MEMBRANE PROTEIN YDCZ"/>
    <property type="match status" value="1"/>
</dbReference>
<proteinExistence type="predicted"/>
<feature type="transmembrane region" description="Helical" evidence="1">
    <location>
        <begin position="131"/>
        <end position="152"/>
    </location>
</feature>
<feature type="transmembrane region" description="Helical" evidence="1">
    <location>
        <begin position="39"/>
        <end position="60"/>
    </location>
</feature>
<dbReference type="Proteomes" id="UP001370348">
    <property type="component" value="Chromosome"/>
</dbReference>
<evidence type="ECO:0000313" key="3">
    <source>
        <dbReference type="Proteomes" id="UP001370348"/>
    </source>
</evidence>